<protein>
    <recommendedName>
        <fullName evidence="4">HTH marR-type domain-containing protein</fullName>
    </recommendedName>
</protein>
<reference evidence="5 6" key="1">
    <citation type="submission" date="2021-06" db="EMBL/GenBank/DDBJ databases">
        <authorList>
            <person name="Criscuolo A."/>
        </authorList>
    </citation>
    <scope>NUCLEOTIDE SEQUENCE [LARGE SCALE GENOMIC DNA]</scope>
    <source>
        <strain evidence="6">CIP 111802</strain>
    </source>
</reference>
<evidence type="ECO:0000313" key="5">
    <source>
        <dbReference type="EMBL" id="CAG7616440.1"/>
    </source>
</evidence>
<dbReference type="Proteomes" id="UP000730618">
    <property type="component" value="Unassembled WGS sequence"/>
</dbReference>
<proteinExistence type="predicted"/>
<evidence type="ECO:0000256" key="1">
    <source>
        <dbReference type="ARBA" id="ARBA00023015"/>
    </source>
</evidence>
<dbReference type="SMART" id="SM00347">
    <property type="entry name" value="HTH_MARR"/>
    <property type="match status" value="1"/>
</dbReference>
<name>A0ABM8VAP3_9BACL</name>
<keyword evidence="2" id="KW-0238">DNA-binding</keyword>
<dbReference type="PROSITE" id="PS50995">
    <property type="entry name" value="HTH_MARR_2"/>
    <property type="match status" value="1"/>
</dbReference>
<sequence length="159" mass="18360">MTKDRNELQKLAYGTLRLVKEFKHAQNRRSDLDRVTFEILMLIRQKEQVRLTDIANELDFNPSSITRRIQSLKQSGYIAVISDPKDLRSSLIRLTEIGEGALLHFLEKSIDGLEHILKDWNDDEIKVLADKILRLADSMSDWRIAADKTEGVSPNDVRE</sequence>
<keyword evidence="6" id="KW-1185">Reference proteome</keyword>
<evidence type="ECO:0000256" key="3">
    <source>
        <dbReference type="ARBA" id="ARBA00023163"/>
    </source>
</evidence>
<gene>
    <name evidence="5" type="ORF">PAECIP111802_00288</name>
</gene>
<accession>A0ABM8VAP3</accession>
<keyword evidence="1" id="KW-0805">Transcription regulation</keyword>
<dbReference type="EMBL" id="CAJVCE010000001">
    <property type="protein sequence ID" value="CAG7616440.1"/>
    <property type="molecule type" value="Genomic_DNA"/>
</dbReference>
<keyword evidence="3" id="KW-0804">Transcription</keyword>
<evidence type="ECO:0000256" key="2">
    <source>
        <dbReference type="ARBA" id="ARBA00023125"/>
    </source>
</evidence>
<dbReference type="PANTHER" id="PTHR42756:SF1">
    <property type="entry name" value="TRANSCRIPTIONAL REPRESSOR OF EMRAB OPERON"/>
    <property type="match status" value="1"/>
</dbReference>
<evidence type="ECO:0000313" key="6">
    <source>
        <dbReference type="Proteomes" id="UP000730618"/>
    </source>
</evidence>
<comment type="caution">
    <text evidence="5">The sequence shown here is derived from an EMBL/GenBank/DDBJ whole genome shotgun (WGS) entry which is preliminary data.</text>
</comment>
<dbReference type="InterPro" id="IPR000835">
    <property type="entry name" value="HTH_MarR-typ"/>
</dbReference>
<feature type="domain" description="HTH marR-type" evidence="4">
    <location>
        <begin position="5"/>
        <end position="137"/>
    </location>
</feature>
<evidence type="ECO:0000259" key="4">
    <source>
        <dbReference type="PROSITE" id="PS50995"/>
    </source>
</evidence>
<dbReference type="PANTHER" id="PTHR42756">
    <property type="entry name" value="TRANSCRIPTIONAL REGULATOR, MARR"/>
    <property type="match status" value="1"/>
</dbReference>
<dbReference type="Pfam" id="PF01047">
    <property type="entry name" value="MarR"/>
    <property type="match status" value="1"/>
</dbReference>
<dbReference type="RefSeq" id="WP_218096661.1">
    <property type="nucleotide sequence ID" value="NZ_CAJVCE010000001.1"/>
</dbReference>
<organism evidence="5 6">
    <name type="scientific">Paenibacillus allorhizosphaerae</name>
    <dbReference type="NCBI Taxonomy" id="2849866"/>
    <lineage>
        <taxon>Bacteria</taxon>
        <taxon>Bacillati</taxon>
        <taxon>Bacillota</taxon>
        <taxon>Bacilli</taxon>
        <taxon>Bacillales</taxon>
        <taxon>Paenibacillaceae</taxon>
        <taxon>Paenibacillus</taxon>
    </lineage>
</organism>